<evidence type="ECO:0000313" key="4">
    <source>
        <dbReference type="Proteomes" id="UP000594638"/>
    </source>
</evidence>
<name>A0A8S0Q9T6_OLEEU</name>
<dbReference type="Gene3D" id="1.25.40.10">
    <property type="entry name" value="Tetratricopeptide repeat domain"/>
    <property type="match status" value="1"/>
</dbReference>
<keyword evidence="1" id="KW-0677">Repeat</keyword>
<reference evidence="3 4" key="1">
    <citation type="submission" date="2019-12" db="EMBL/GenBank/DDBJ databases">
        <authorList>
            <person name="Alioto T."/>
            <person name="Alioto T."/>
            <person name="Gomez Garrido J."/>
        </authorList>
    </citation>
    <scope>NUCLEOTIDE SEQUENCE [LARGE SCALE GENOMIC DNA]</scope>
</reference>
<evidence type="ECO:0000256" key="1">
    <source>
        <dbReference type="ARBA" id="ARBA00022737"/>
    </source>
</evidence>
<sequence>MLMVIGKWKTDHGLVLKSGHEEFELVGSASLYLHASCYEITEAKQVFDELCEKNDLVWSLMLVGFVQYRFLSEALKVFEEMPRRGVVECTKLTSGYVKSKDGCQKALELFKMMRKSGEALPNEFTLDSLVRACGRMMDLWEGKEVHGLFIKLGFEFESLI</sequence>
<evidence type="ECO:0008006" key="5">
    <source>
        <dbReference type="Google" id="ProtNLM"/>
    </source>
</evidence>
<dbReference type="PANTHER" id="PTHR47926">
    <property type="entry name" value="PENTATRICOPEPTIDE REPEAT-CONTAINING PROTEIN"/>
    <property type="match status" value="1"/>
</dbReference>
<dbReference type="AlphaFoldDB" id="A0A8S0Q9T6"/>
<dbReference type="EMBL" id="CACTIH010001813">
    <property type="protein sequence ID" value="CAA2963798.1"/>
    <property type="molecule type" value="Genomic_DNA"/>
</dbReference>
<dbReference type="Gramene" id="OE9A079295T1">
    <property type="protein sequence ID" value="OE9A079295C1"/>
    <property type="gene ID" value="OE9A079295"/>
</dbReference>
<dbReference type="Proteomes" id="UP000594638">
    <property type="component" value="Unassembled WGS sequence"/>
</dbReference>
<dbReference type="PANTHER" id="PTHR47926:SF347">
    <property type="entry name" value="PENTATRICOPEPTIDE REPEAT-CONTAINING PROTEIN"/>
    <property type="match status" value="1"/>
</dbReference>
<evidence type="ECO:0000256" key="2">
    <source>
        <dbReference type="PROSITE-ProRule" id="PRU00708"/>
    </source>
</evidence>
<dbReference type="InterPro" id="IPR002885">
    <property type="entry name" value="PPR_rpt"/>
</dbReference>
<protein>
    <recommendedName>
        <fullName evidence="5">Pentatricopeptide repeat-containing protein</fullName>
    </recommendedName>
</protein>
<dbReference type="OrthoDB" id="886439at2759"/>
<dbReference type="NCBIfam" id="TIGR00756">
    <property type="entry name" value="PPR"/>
    <property type="match status" value="2"/>
</dbReference>
<dbReference type="GO" id="GO:0009451">
    <property type="term" value="P:RNA modification"/>
    <property type="evidence" value="ECO:0007669"/>
    <property type="project" value="InterPro"/>
</dbReference>
<feature type="repeat" description="PPR" evidence="2">
    <location>
        <begin position="54"/>
        <end position="88"/>
    </location>
</feature>
<gene>
    <name evidence="3" type="ORF">OLEA9_A079295</name>
</gene>
<proteinExistence type="predicted"/>
<dbReference type="InterPro" id="IPR046960">
    <property type="entry name" value="PPR_At4g14850-like_plant"/>
</dbReference>
<dbReference type="PROSITE" id="PS51375">
    <property type="entry name" value="PPR"/>
    <property type="match status" value="1"/>
</dbReference>
<accession>A0A8S0Q9T6</accession>
<organism evidence="3 4">
    <name type="scientific">Olea europaea subsp. europaea</name>
    <dbReference type="NCBI Taxonomy" id="158383"/>
    <lineage>
        <taxon>Eukaryota</taxon>
        <taxon>Viridiplantae</taxon>
        <taxon>Streptophyta</taxon>
        <taxon>Embryophyta</taxon>
        <taxon>Tracheophyta</taxon>
        <taxon>Spermatophyta</taxon>
        <taxon>Magnoliopsida</taxon>
        <taxon>eudicotyledons</taxon>
        <taxon>Gunneridae</taxon>
        <taxon>Pentapetalae</taxon>
        <taxon>asterids</taxon>
        <taxon>lamiids</taxon>
        <taxon>Lamiales</taxon>
        <taxon>Oleaceae</taxon>
        <taxon>Oleeae</taxon>
        <taxon>Olea</taxon>
    </lineage>
</organism>
<keyword evidence="4" id="KW-1185">Reference proteome</keyword>
<dbReference type="Pfam" id="PF01535">
    <property type="entry name" value="PPR"/>
    <property type="match status" value="2"/>
</dbReference>
<comment type="caution">
    <text evidence="3">The sequence shown here is derived from an EMBL/GenBank/DDBJ whole genome shotgun (WGS) entry which is preliminary data.</text>
</comment>
<dbReference type="InterPro" id="IPR011990">
    <property type="entry name" value="TPR-like_helical_dom_sf"/>
</dbReference>
<dbReference type="GO" id="GO:0003723">
    <property type="term" value="F:RNA binding"/>
    <property type="evidence" value="ECO:0007669"/>
    <property type="project" value="InterPro"/>
</dbReference>
<evidence type="ECO:0000313" key="3">
    <source>
        <dbReference type="EMBL" id="CAA2963798.1"/>
    </source>
</evidence>